<sequence>MNKLITYFTSLAVLFLVGCNDNTPEVQNNGEGTIRSASTFSVVTQEDITYAEGLGRNPSNSSLVTVPLKLDIYFPDNSYSDRPVFMFIHGGGFKGGTKTKPEIVEMAEYYASRGWVFASIDYRTTEELGSLQGLSQDDLFTYYKGIAPQEWIENTFEGAETQEQVQQSIAMYTAQRDSKAALRWLIANANNYNIDKDLITVGGASAGAITTIALGISNPEDFRDEISLDDDPTLSSTNLDQTYDIKSMIYFWGSNIKLDVFEGVYQLNRYDANDPELFMAHGDQPDPVTPYEEALELQGIYDSLGIYNQLYTLEGFGHGAWNATVNGKGLFELSFDFLVDRQNLITE</sequence>
<dbReference type="InterPro" id="IPR049492">
    <property type="entry name" value="BD-FAE-like_dom"/>
</dbReference>
<dbReference type="SUPFAM" id="SSF53474">
    <property type="entry name" value="alpha/beta-Hydrolases"/>
    <property type="match status" value="1"/>
</dbReference>
<dbReference type="EMBL" id="JABAIL010000003">
    <property type="protein sequence ID" value="NLR91671.1"/>
    <property type="molecule type" value="Genomic_DNA"/>
</dbReference>
<dbReference type="InterPro" id="IPR050300">
    <property type="entry name" value="GDXG_lipolytic_enzyme"/>
</dbReference>
<dbReference type="InterPro" id="IPR029058">
    <property type="entry name" value="AB_hydrolase_fold"/>
</dbReference>
<evidence type="ECO:0000313" key="3">
    <source>
        <dbReference type="EMBL" id="NLR91671.1"/>
    </source>
</evidence>
<feature type="domain" description="BD-FAE-like" evidence="2">
    <location>
        <begin position="70"/>
        <end position="127"/>
    </location>
</feature>
<evidence type="ECO:0000313" key="4">
    <source>
        <dbReference type="Proteomes" id="UP000585050"/>
    </source>
</evidence>
<dbReference type="Proteomes" id="UP000585050">
    <property type="component" value="Unassembled WGS sequence"/>
</dbReference>
<name>A0A7X8SK34_9BACT</name>
<feature type="domain" description="BD-FAE-like" evidence="2">
    <location>
        <begin position="172"/>
        <end position="252"/>
    </location>
</feature>
<dbReference type="PROSITE" id="PS51257">
    <property type="entry name" value="PROKAR_LIPOPROTEIN"/>
    <property type="match status" value="1"/>
</dbReference>
<dbReference type="Pfam" id="PF20434">
    <property type="entry name" value="BD-FAE"/>
    <property type="match status" value="2"/>
</dbReference>
<gene>
    <name evidence="3" type="ORF">HGP29_10665</name>
</gene>
<keyword evidence="1" id="KW-0378">Hydrolase</keyword>
<reference evidence="3 4" key="1">
    <citation type="submission" date="2020-04" db="EMBL/GenBank/DDBJ databases">
        <title>Flammeovirga sp. SR4, a novel species isolated from seawater.</title>
        <authorList>
            <person name="Wang X."/>
        </authorList>
    </citation>
    <scope>NUCLEOTIDE SEQUENCE [LARGE SCALE GENOMIC DNA]</scope>
    <source>
        <strain evidence="3 4">SR4</strain>
    </source>
</reference>
<dbReference type="RefSeq" id="WP_168882387.1">
    <property type="nucleotide sequence ID" value="NZ_JABAIL010000003.1"/>
</dbReference>
<dbReference type="Gene3D" id="3.40.50.1820">
    <property type="entry name" value="alpha/beta hydrolase"/>
    <property type="match status" value="1"/>
</dbReference>
<organism evidence="3 4">
    <name type="scientific">Flammeovirga agarivorans</name>
    <dbReference type="NCBI Taxonomy" id="2726742"/>
    <lineage>
        <taxon>Bacteria</taxon>
        <taxon>Pseudomonadati</taxon>
        <taxon>Bacteroidota</taxon>
        <taxon>Cytophagia</taxon>
        <taxon>Cytophagales</taxon>
        <taxon>Flammeovirgaceae</taxon>
        <taxon>Flammeovirga</taxon>
    </lineage>
</organism>
<proteinExistence type="predicted"/>
<dbReference type="AlphaFoldDB" id="A0A7X8SK34"/>
<accession>A0A7X8SK34</accession>
<comment type="caution">
    <text evidence="3">The sequence shown here is derived from an EMBL/GenBank/DDBJ whole genome shotgun (WGS) entry which is preliminary data.</text>
</comment>
<protein>
    <submittedName>
        <fullName evidence="3">Carboxylesterase family protein</fullName>
    </submittedName>
</protein>
<evidence type="ECO:0000259" key="2">
    <source>
        <dbReference type="Pfam" id="PF20434"/>
    </source>
</evidence>
<dbReference type="PANTHER" id="PTHR48081">
    <property type="entry name" value="AB HYDROLASE SUPERFAMILY PROTEIN C4A8.06C"/>
    <property type="match status" value="1"/>
</dbReference>
<keyword evidence="4" id="KW-1185">Reference proteome</keyword>
<dbReference type="GO" id="GO:0016787">
    <property type="term" value="F:hydrolase activity"/>
    <property type="evidence" value="ECO:0007669"/>
    <property type="project" value="UniProtKB-KW"/>
</dbReference>
<evidence type="ECO:0000256" key="1">
    <source>
        <dbReference type="ARBA" id="ARBA00022801"/>
    </source>
</evidence>